<dbReference type="EMBL" id="BMAO01020087">
    <property type="protein sequence ID" value="GFQ64938.1"/>
    <property type="molecule type" value="Genomic_DNA"/>
</dbReference>
<gene>
    <name evidence="1" type="ORF">TNCT_85411</name>
</gene>
<dbReference type="Proteomes" id="UP000887116">
    <property type="component" value="Unassembled WGS sequence"/>
</dbReference>
<accession>A0A8X6K989</accession>
<reference evidence="1" key="1">
    <citation type="submission" date="2020-07" db="EMBL/GenBank/DDBJ databases">
        <title>Multicomponent nature underlies the extraordinary mechanical properties of spider dragline silk.</title>
        <authorList>
            <person name="Kono N."/>
            <person name="Nakamura H."/>
            <person name="Mori M."/>
            <person name="Yoshida Y."/>
            <person name="Ohtoshi R."/>
            <person name="Malay A.D."/>
            <person name="Moran D.A.P."/>
            <person name="Tomita M."/>
            <person name="Numata K."/>
            <person name="Arakawa K."/>
        </authorList>
    </citation>
    <scope>NUCLEOTIDE SEQUENCE</scope>
</reference>
<dbReference type="AlphaFoldDB" id="A0A8X6K989"/>
<keyword evidence="2" id="KW-1185">Reference proteome</keyword>
<evidence type="ECO:0000313" key="2">
    <source>
        <dbReference type="Proteomes" id="UP000887116"/>
    </source>
</evidence>
<evidence type="ECO:0000313" key="1">
    <source>
        <dbReference type="EMBL" id="GFQ64938.1"/>
    </source>
</evidence>
<protein>
    <submittedName>
        <fullName evidence="1">Uncharacterized protein</fullName>
    </submittedName>
</protein>
<sequence>MQVLRPLAPTMCDVKEKNFAVKGKVEINICHEKQFQSQKKEFDSELKKEDHKLAKILENNEKLSKIVCEQTVTREEKDEMLLDLRNQLKTK</sequence>
<comment type="caution">
    <text evidence="1">The sequence shown here is derived from an EMBL/GenBank/DDBJ whole genome shotgun (WGS) entry which is preliminary data.</text>
</comment>
<name>A0A8X6K989_TRICU</name>
<proteinExistence type="predicted"/>
<organism evidence="1 2">
    <name type="scientific">Trichonephila clavata</name>
    <name type="common">Joro spider</name>
    <name type="synonym">Nephila clavata</name>
    <dbReference type="NCBI Taxonomy" id="2740835"/>
    <lineage>
        <taxon>Eukaryota</taxon>
        <taxon>Metazoa</taxon>
        <taxon>Ecdysozoa</taxon>
        <taxon>Arthropoda</taxon>
        <taxon>Chelicerata</taxon>
        <taxon>Arachnida</taxon>
        <taxon>Araneae</taxon>
        <taxon>Araneomorphae</taxon>
        <taxon>Entelegynae</taxon>
        <taxon>Araneoidea</taxon>
        <taxon>Nephilidae</taxon>
        <taxon>Trichonephila</taxon>
    </lineage>
</organism>
<dbReference type="OrthoDB" id="2344771at2759"/>